<name>A0ABQ3UXY3_9CHLR</name>
<evidence type="ECO:0000313" key="2">
    <source>
        <dbReference type="EMBL" id="GHO57230.1"/>
    </source>
</evidence>
<dbReference type="SUPFAM" id="SSF46785">
    <property type="entry name" value="Winged helix' DNA-binding domain"/>
    <property type="match status" value="1"/>
</dbReference>
<dbReference type="PANTHER" id="PTHR33164:SF43">
    <property type="entry name" value="HTH-TYPE TRANSCRIPTIONAL REPRESSOR YETL"/>
    <property type="match status" value="1"/>
</dbReference>
<gene>
    <name evidence="2" type="ORF">KSB_57050</name>
</gene>
<protein>
    <recommendedName>
        <fullName evidence="1">HTH marR-type domain-containing protein</fullName>
    </recommendedName>
</protein>
<dbReference type="Gene3D" id="1.10.10.10">
    <property type="entry name" value="Winged helix-like DNA-binding domain superfamily/Winged helix DNA-binding domain"/>
    <property type="match status" value="1"/>
</dbReference>
<proteinExistence type="predicted"/>
<dbReference type="PROSITE" id="PS50995">
    <property type="entry name" value="HTH_MARR_2"/>
    <property type="match status" value="1"/>
</dbReference>
<organism evidence="2 3">
    <name type="scientific">Ktedonobacter robiniae</name>
    <dbReference type="NCBI Taxonomy" id="2778365"/>
    <lineage>
        <taxon>Bacteria</taxon>
        <taxon>Bacillati</taxon>
        <taxon>Chloroflexota</taxon>
        <taxon>Ktedonobacteria</taxon>
        <taxon>Ktedonobacterales</taxon>
        <taxon>Ktedonobacteraceae</taxon>
        <taxon>Ktedonobacter</taxon>
    </lineage>
</organism>
<reference evidence="2 3" key="1">
    <citation type="journal article" date="2021" name="Int. J. Syst. Evol. Microbiol.">
        <title>Reticulibacter mediterranei gen. nov., sp. nov., within the new family Reticulibacteraceae fam. nov., and Ktedonospora formicarum gen. nov., sp. nov., Ktedonobacter robiniae sp. nov., Dictyobacter formicarum sp. nov. and Dictyobacter arantiisoli sp. nov., belonging to the class Ktedonobacteria.</title>
        <authorList>
            <person name="Yabe S."/>
            <person name="Zheng Y."/>
            <person name="Wang C.M."/>
            <person name="Sakai Y."/>
            <person name="Abe K."/>
            <person name="Yokota A."/>
            <person name="Donadio S."/>
            <person name="Cavaletti L."/>
            <person name="Monciardini P."/>
        </authorList>
    </citation>
    <scope>NUCLEOTIDE SEQUENCE [LARGE SCALE GENOMIC DNA]</scope>
    <source>
        <strain evidence="2 3">SOSP1-30</strain>
    </source>
</reference>
<dbReference type="RefSeq" id="WP_201373650.1">
    <property type="nucleotide sequence ID" value="NZ_BNJG01000002.1"/>
</dbReference>
<evidence type="ECO:0000259" key="1">
    <source>
        <dbReference type="PROSITE" id="PS50995"/>
    </source>
</evidence>
<keyword evidence="3" id="KW-1185">Reference proteome</keyword>
<sequence length="158" mass="17681">MPAHPPRATQEEEALRYYLEIHRALWHSLATTWMDLDLSLAQLRTLLLLANHSPLQVGHLARHMEIGIPTAGHLVEKLVQAGFARRFEDPADRRRCLVALTSQGEELYARLLIGRQTIAACLHQLGDEDLSAYLQGAQALADKLASQLTTNATQVRRC</sequence>
<accession>A0ABQ3UXY3</accession>
<dbReference type="InterPro" id="IPR039422">
    <property type="entry name" value="MarR/SlyA-like"/>
</dbReference>
<dbReference type="PANTHER" id="PTHR33164">
    <property type="entry name" value="TRANSCRIPTIONAL REGULATOR, MARR FAMILY"/>
    <property type="match status" value="1"/>
</dbReference>
<dbReference type="Proteomes" id="UP000654345">
    <property type="component" value="Unassembled WGS sequence"/>
</dbReference>
<evidence type="ECO:0000313" key="3">
    <source>
        <dbReference type="Proteomes" id="UP000654345"/>
    </source>
</evidence>
<dbReference type="SMART" id="SM00347">
    <property type="entry name" value="HTH_MARR"/>
    <property type="match status" value="1"/>
</dbReference>
<dbReference type="Pfam" id="PF01047">
    <property type="entry name" value="MarR"/>
    <property type="match status" value="1"/>
</dbReference>
<dbReference type="InterPro" id="IPR036388">
    <property type="entry name" value="WH-like_DNA-bd_sf"/>
</dbReference>
<feature type="domain" description="HTH marR-type" evidence="1">
    <location>
        <begin position="11"/>
        <end position="142"/>
    </location>
</feature>
<dbReference type="EMBL" id="BNJG01000002">
    <property type="protein sequence ID" value="GHO57230.1"/>
    <property type="molecule type" value="Genomic_DNA"/>
</dbReference>
<dbReference type="InterPro" id="IPR036390">
    <property type="entry name" value="WH_DNA-bd_sf"/>
</dbReference>
<dbReference type="InterPro" id="IPR000835">
    <property type="entry name" value="HTH_MarR-typ"/>
</dbReference>
<comment type="caution">
    <text evidence="2">The sequence shown here is derived from an EMBL/GenBank/DDBJ whole genome shotgun (WGS) entry which is preliminary data.</text>
</comment>